<organism evidence="1 2">
    <name type="scientific">Flammeovirga pectinis</name>
    <dbReference type="NCBI Taxonomy" id="2494373"/>
    <lineage>
        <taxon>Bacteria</taxon>
        <taxon>Pseudomonadati</taxon>
        <taxon>Bacteroidota</taxon>
        <taxon>Cytophagia</taxon>
        <taxon>Cytophagales</taxon>
        <taxon>Flammeovirgaceae</taxon>
        <taxon>Flammeovirga</taxon>
    </lineage>
</organism>
<dbReference type="SUPFAM" id="SSF52833">
    <property type="entry name" value="Thioredoxin-like"/>
    <property type="match status" value="1"/>
</dbReference>
<reference evidence="1 2" key="1">
    <citation type="submission" date="2018-12" db="EMBL/GenBank/DDBJ databases">
        <title>Flammeovirga pectinis sp. nov., isolated from the gut of the Korean scallop, Patinopecten yessoensis.</title>
        <authorList>
            <person name="Bae J.-W."/>
            <person name="Jeong Y.-S."/>
            <person name="Kang W."/>
        </authorList>
    </citation>
    <scope>NUCLEOTIDE SEQUENCE [LARGE SCALE GENOMIC DNA]</scope>
    <source>
        <strain evidence="1 2">L12M1</strain>
    </source>
</reference>
<dbReference type="AlphaFoldDB" id="A0A3Q9FNW3"/>
<proteinExistence type="predicted"/>
<keyword evidence="2" id="KW-1185">Reference proteome</keyword>
<dbReference type="KEGG" id="fll:EI427_04035"/>
<accession>A0A3Q9FNW3</accession>
<sequence>MKLIYVMDPQCGWCYGNSKNIQKVYEAYKGEVEFDFLVGGMWIGDQAPKGGEETNNFIKQHSPPMEEKTGALVSTEFYELSKDESYIFSSFEPALAITWVKKNAPEKLLDFISELQRAQFYFGQRYDDFKTYLTILQNLEIDTKSFMDGWGSDEDQNDTIAEINQARHLANGFPSLLIDKGDGEAEELAAGYFDGDEMVDKIYGYTV</sequence>
<dbReference type="Proteomes" id="UP000267268">
    <property type="component" value="Chromosome 1"/>
</dbReference>
<dbReference type="Pfam" id="PF13743">
    <property type="entry name" value="Thioredoxin_5"/>
    <property type="match status" value="1"/>
</dbReference>
<dbReference type="OrthoDB" id="9813770at2"/>
<evidence type="ECO:0008006" key="3">
    <source>
        <dbReference type="Google" id="ProtNLM"/>
    </source>
</evidence>
<evidence type="ECO:0000313" key="1">
    <source>
        <dbReference type="EMBL" id="AZQ61422.1"/>
    </source>
</evidence>
<dbReference type="Gene3D" id="3.40.30.10">
    <property type="entry name" value="Glutaredoxin"/>
    <property type="match status" value="1"/>
</dbReference>
<dbReference type="Gene3D" id="1.10.472.60">
    <property type="entry name" value="putative protein disulfide isomerase domain"/>
    <property type="match status" value="1"/>
</dbReference>
<protein>
    <recommendedName>
        <fullName evidence="3">DsbA family protein</fullName>
    </recommendedName>
</protein>
<dbReference type="InterPro" id="IPR036249">
    <property type="entry name" value="Thioredoxin-like_sf"/>
</dbReference>
<dbReference type="EMBL" id="CP034562">
    <property type="protein sequence ID" value="AZQ61422.1"/>
    <property type="molecule type" value="Genomic_DNA"/>
</dbReference>
<evidence type="ECO:0000313" key="2">
    <source>
        <dbReference type="Proteomes" id="UP000267268"/>
    </source>
</evidence>
<dbReference type="RefSeq" id="WP_126611892.1">
    <property type="nucleotide sequence ID" value="NZ_CP034562.1"/>
</dbReference>
<name>A0A3Q9FNW3_9BACT</name>
<gene>
    <name evidence="1" type="ORF">EI427_04035</name>
</gene>